<sequence length="193" mass="19001">MTRGRHRSLLIAVLLAGGATLAGCSAAAPGDGEPSTASTSPSSSASATATATPAASEEPTTEPAAATCETVLTEEAYASLAADGLDPVELGESTFYPIADDLVAAGALACKWGKPSSDITMTVVQLSGIDVAASEWPAALAAEGYVETGDPVPGAYTGPPEPGTGMPSAVIVTPDRLTFISAPSHATDIAPAS</sequence>
<dbReference type="Proteomes" id="UP001501746">
    <property type="component" value="Unassembled WGS sequence"/>
</dbReference>
<proteinExistence type="predicted"/>
<evidence type="ECO:0000256" key="2">
    <source>
        <dbReference type="SAM" id="SignalP"/>
    </source>
</evidence>
<feature type="chain" id="PRO_5046884293" description="DUF3558 domain-containing protein" evidence="2">
    <location>
        <begin position="23"/>
        <end position="193"/>
    </location>
</feature>
<protein>
    <recommendedName>
        <fullName evidence="5">DUF3558 domain-containing protein</fullName>
    </recommendedName>
</protein>
<name>A0ABN2MKD9_9MICO</name>
<dbReference type="PROSITE" id="PS51257">
    <property type="entry name" value="PROKAR_LIPOPROTEIN"/>
    <property type="match status" value="1"/>
</dbReference>
<evidence type="ECO:0000313" key="4">
    <source>
        <dbReference type="Proteomes" id="UP001501746"/>
    </source>
</evidence>
<feature type="signal peptide" evidence="2">
    <location>
        <begin position="1"/>
        <end position="22"/>
    </location>
</feature>
<feature type="region of interest" description="Disordered" evidence="1">
    <location>
        <begin position="25"/>
        <end position="64"/>
    </location>
</feature>
<evidence type="ECO:0008006" key="5">
    <source>
        <dbReference type="Google" id="ProtNLM"/>
    </source>
</evidence>
<accession>A0ABN2MKD9</accession>
<keyword evidence="4" id="KW-1185">Reference proteome</keyword>
<comment type="caution">
    <text evidence="3">The sequence shown here is derived from an EMBL/GenBank/DDBJ whole genome shotgun (WGS) entry which is preliminary data.</text>
</comment>
<reference evidence="3 4" key="1">
    <citation type="journal article" date="2019" name="Int. J. Syst. Evol. Microbiol.">
        <title>The Global Catalogue of Microorganisms (GCM) 10K type strain sequencing project: providing services to taxonomists for standard genome sequencing and annotation.</title>
        <authorList>
            <consortium name="The Broad Institute Genomics Platform"/>
            <consortium name="The Broad Institute Genome Sequencing Center for Infectious Disease"/>
            <person name="Wu L."/>
            <person name="Ma J."/>
        </authorList>
    </citation>
    <scope>NUCLEOTIDE SEQUENCE [LARGE SCALE GENOMIC DNA]</scope>
    <source>
        <strain evidence="3 4">JCM 14323</strain>
    </source>
</reference>
<dbReference type="RefSeq" id="WP_157427170.1">
    <property type="nucleotide sequence ID" value="NZ_BAAANK010000002.1"/>
</dbReference>
<evidence type="ECO:0000313" key="3">
    <source>
        <dbReference type="EMBL" id="GAA1827663.1"/>
    </source>
</evidence>
<evidence type="ECO:0000256" key="1">
    <source>
        <dbReference type="SAM" id="MobiDB-lite"/>
    </source>
</evidence>
<gene>
    <name evidence="3" type="ORF">GCM10009750_08950</name>
</gene>
<organism evidence="3 4">
    <name type="scientific">Agromyces salentinus</name>
    <dbReference type="NCBI Taxonomy" id="269421"/>
    <lineage>
        <taxon>Bacteria</taxon>
        <taxon>Bacillati</taxon>
        <taxon>Actinomycetota</taxon>
        <taxon>Actinomycetes</taxon>
        <taxon>Micrococcales</taxon>
        <taxon>Microbacteriaceae</taxon>
        <taxon>Agromyces</taxon>
    </lineage>
</organism>
<dbReference type="EMBL" id="BAAANK010000002">
    <property type="protein sequence ID" value="GAA1827663.1"/>
    <property type="molecule type" value="Genomic_DNA"/>
</dbReference>
<keyword evidence="2" id="KW-0732">Signal</keyword>